<gene>
    <name evidence="1" type="ORF">KV110_07010</name>
</gene>
<evidence type="ECO:0008006" key="3">
    <source>
        <dbReference type="Google" id="ProtNLM"/>
    </source>
</evidence>
<accession>A0ABX8RT89</accession>
<evidence type="ECO:0000313" key="2">
    <source>
        <dbReference type="Proteomes" id="UP000694257"/>
    </source>
</evidence>
<dbReference type="Proteomes" id="UP000694257">
    <property type="component" value="Chromosome"/>
</dbReference>
<keyword evidence="2" id="KW-1185">Reference proteome</keyword>
<name>A0ABX8RT89_NOCIO</name>
<dbReference type="EMBL" id="CP078145">
    <property type="protein sequence ID" value="QXN92860.1"/>
    <property type="molecule type" value="Genomic_DNA"/>
</dbReference>
<dbReference type="RefSeq" id="WP_218474444.1">
    <property type="nucleotide sequence ID" value="NZ_BAABJN010000001.1"/>
</dbReference>
<evidence type="ECO:0000313" key="1">
    <source>
        <dbReference type="EMBL" id="QXN92860.1"/>
    </source>
</evidence>
<proteinExistence type="predicted"/>
<reference evidence="1 2" key="1">
    <citation type="submission" date="2021-07" db="EMBL/GenBank/DDBJ databases">
        <title>Whole Genome Sequence of Nocardia Iowensis.</title>
        <authorList>
            <person name="Lamm A."/>
            <person name="Collins-Fairclough A.M."/>
            <person name="Bunk B."/>
            <person name="Sproer C."/>
        </authorList>
    </citation>
    <scope>NUCLEOTIDE SEQUENCE [LARGE SCALE GENOMIC DNA]</scope>
    <source>
        <strain evidence="1 2">NRRL 5646</strain>
    </source>
</reference>
<protein>
    <recommendedName>
        <fullName evidence="3">DUF2383 domain-containing protein</fullName>
    </recommendedName>
</protein>
<organism evidence="1 2">
    <name type="scientific">Nocardia iowensis</name>
    <dbReference type="NCBI Taxonomy" id="204891"/>
    <lineage>
        <taxon>Bacteria</taxon>
        <taxon>Bacillati</taxon>
        <taxon>Actinomycetota</taxon>
        <taxon>Actinomycetes</taxon>
        <taxon>Mycobacteriales</taxon>
        <taxon>Nocardiaceae</taxon>
        <taxon>Nocardia</taxon>
    </lineage>
</organism>
<sequence length="133" mass="14594">MAETEQADMQGMLTRWQTLKKQAEGGEFRLDEQIGQDLARHAEQMRTKLQNMLNKAGELEHLSGFGSLTSAGDLRNKFALKANNGDDSAVKRLKQSIDVVILMKETYELAIGKLKESDQSAADRLAALNAGGS</sequence>